<evidence type="ECO:0000313" key="4">
    <source>
        <dbReference type="Proteomes" id="UP000601435"/>
    </source>
</evidence>
<protein>
    <submittedName>
        <fullName evidence="3">YcbU protein</fullName>
    </submittedName>
</protein>
<dbReference type="InterPro" id="IPR015424">
    <property type="entry name" value="PyrdxlP-dep_Trfase"/>
</dbReference>
<dbReference type="Gene3D" id="3.90.1150.10">
    <property type="entry name" value="Aspartate Aminotransferase, domain 1"/>
    <property type="match status" value="1"/>
</dbReference>
<keyword evidence="4" id="KW-1185">Reference proteome</keyword>
<dbReference type="InterPro" id="IPR000192">
    <property type="entry name" value="Aminotrans_V_dom"/>
</dbReference>
<comment type="caution">
    <text evidence="3">The sequence shown here is derived from an EMBL/GenBank/DDBJ whole genome shotgun (WGS) entry which is preliminary data.</text>
</comment>
<sequence>MGSEASTEVEKLGHEAVSVKNQPWLIADSASAQVRALFAQLVRASPDNIALAPSTSYAISQAAHNIARSGRISAGLRFALPWAGDVILVLQNQMSSNVYAWQRLCRESGARLVAIPEPQEETEEEPVERRPKRQRTDSSMSAMTLSPWDEALETAIRLHAQRSRIAVVAVPHFLWTDGSGPINLHRLRSVLDEVAWGRRTVLVVDATQSLGVVPIQAESWGIDWLACSVHKWLFGPYGLSLVYVSPEWSQDAATEPIVQDEHNRLGADGDVCLPFDLERPGYSEDFQEGARKFDAGGRVNPILIPMVAGALKQVLEWHPDRIGATLAPLTAQCAEGAASLGFQVPSFHAPHFIGVGPSAEDIERELLRGEGEATSRNRSQAAERWADAAAAYLKRHSIHVSSRAGVLRVSPHLYNTSSDVQAFLDKLASFRCEPWNQHKCTSNYRTSCSANVTL</sequence>
<accession>A0A812QTD8</accession>
<dbReference type="EMBL" id="CAJNJA010017498">
    <property type="protein sequence ID" value="CAE7402564.1"/>
    <property type="molecule type" value="Genomic_DNA"/>
</dbReference>
<organism evidence="3 4">
    <name type="scientific">Symbiodinium necroappetens</name>
    <dbReference type="NCBI Taxonomy" id="1628268"/>
    <lineage>
        <taxon>Eukaryota</taxon>
        <taxon>Sar</taxon>
        <taxon>Alveolata</taxon>
        <taxon>Dinophyceae</taxon>
        <taxon>Suessiales</taxon>
        <taxon>Symbiodiniaceae</taxon>
        <taxon>Symbiodinium</taxon>
    </lineage>
</organism>
<proteinExistence type="predicted"/>
<dbReference type="Pfam" id="PF00266">
    <property type="entry name" value="Aminotran_5"/>
    <property type="match status" value="1"/>
</dbReference>
<feature type="region of interest" description="Disordered" evidence="1">
    <location>
        <begin position="115"/>
        <end position="141"/>
    </location>
</feature>
<dbReference type="InterPro" id="IPR015422">
    <property type="entry name" value="PyrdxlP-dep_Trfase_small"/>
</dbReference>
<dbReference type="Proteomes" id="UP000601435">
    <property type="component" value="Unassembled WGS sequence"/>
</dbReference>
<name>A0A812QTD8_9DINO</name>
<evidence type="ECO:0000313" key="3">
    <source>
        <dbReference type="EMBL" id="CAE7402564.1"/>
    </source>
</evidence>
<dbReference type="PANTHER" id="PTHR43586">
    <property type="entry name" value="CYSTEINE DESULFURASE"/>
    <property type="match status" value="1"/>
</dbReference>
<gene>
    <name evidence="3" type="primary">ycbU</name>
    <name evidence="3" type="ORF">SNEC2469_LOCUS11022</name>
</gene>
<evidence type="ECO:0000259" key="2">
    <source>
        <dbReference type="Pfam" id="PF00266"/>
    </source>
</evidence>
<dbReference type="OrthoDB" id="5978656at2759"/>
<dbReference type="PANTHER" id="PTHR43586:SF15">
    <property type="entry name" value="BLR3095 PROTEIN"/>
    <property type="match status" value="1"/>
</dbReference>
<feature type="domain" description="Aminotransferase class V" evidence="2">
    <location>
        <begin position="199"/>
        <end position="251"/>
    </location>
</feature>
<dbReference type="InterPro" id="IPR015421">
    <property type="entry name" value="PyrdxlP-dep_Trfase_major"/>
</dbReference>
<dbReference type="AlphaFoldDB" id="A0A812QTD8"/>
<evidence type="ECO:0000256" key="1">
    <source>
        <dbReference type="SAM" id="MobiDB-lite"/>
    </source>
</evidence>
<dbReference type="SUPFAM" id="SSF53383">
    <property type="entry name" value="PLP-dependent transferases"/>
    <property type="match status" value="1"/>
</dbReference>
<dbReference type="Gene3D" id="3.40.640.10">
    <property type="entry name" value="Type I PLP-dependent aspartate aminotransferase-like (Major domain)"/>
    <property type="match status" value="1"/>
</dbReference>
<reference evidence="3" key="1">
    <citation type="submission" date="2021-02" db="EMBL/GenBank/DDBJ databases">
        <authorList>
            <person name="Dougan E. K."/>
            <person name="Rhodes N."/>
            <person name="Thang M."/>
            <person name="Chan C."/>
        </authorList>
    </citation>
    <scope>NUCLEOTIDE SEQUENCE</scope>
</reference>